<sequence>MYIDCKHPERRNNKIRGWKKKAEKGPPCKEKDDHIWTEDVLKLPLIVNEDSITPFLVRLKKRESASELGEQGSPNVKIDFKMVITKSPEFEEVFVNESIVAIERSGKRKTREKKRQYEWKKQRLENMN</sequence>
<name>A0AAV4PLT1_CAEEX</name>
<dbReference type="Proteomes" id="UP001054945">
    <property type="component" value="Unassembled WGS sequence"/>
</dbReference>
<comment type="caution">
    <text evidence="1">The sequence shown here is derived from an EMBL/GenBank/DDBJ whole genome shotgun (WGS) entry which is preliminary data.</text>
</comment>
<evidence type="ECO:0000313" key="2">
    <source>
        <dbReference type="Proteomes" id="UP001054945"/>
    </source>
</evidence>
<reference evidence="1 2" key="1">
    <citation type="submission" date="2021-06" db="EMBL/GenBank/DDBJ databases">
        <title>Caerostris extrusa draft genome.</title>
        <authorList>
            <person name="Kono N."/>
            <person name="Arakawa K."/>
        </authorList>
    </citation>
    <scope>NUCLEOTIDE SEQUENCE [LARGE SCALE GENOMIC DNA]</scope>
</reference>
<dbReference type="EMBL" id="BPLR01004711">
    <property type="protein sequence ID" value="GIX96920.1"/>
    <property type="molecule type" value="Genomic_DNA"/>
</dbReference>
<dbReference type="AlphaFoldDB" id="A0AAV4PLT1"/>
<gene>
    <name evidence="1" type="ORF">CEXT_711961</name>
</gene>
<keyword evidence="2" id="KW-1185">Reference proteome</keyword>
<accession>A0AAV4PLT1</accession>
<protein>
    <submittedName>
        <fullName evidence="1">Uncharacterized protein</fullName>
    </submittedName>
</protein>
<organism evidence="1 2">
    <name type="scientific">Caerostris extrusa</name>
    <name type="common">Bark spider</name>
    <name type="synonym">Caerostris bankana</name>
    <dbReference type="NCBI Taxonomy" id="172846"/>
    <lineage>
        <taxon>Eukaryota</taxon>
        <taxon>Metazoa</taxon>
        <taxon>Ecdysozoa</taxon>
        <taxon>Arthropoda</taxon>
        <taxon>Chelicerata</taxon>
        <taxon>Arachnida</taxon>
        <taxon>Araneae</taxon>
        <taxon>Araneomorphae</taxon>
        <taxon>Entelegynae</taxon>
        <taxon>Araneoidea</taxon>
        <taxon>Araneidae</taxon>
        <taxon>Caerostris</taxon>
    </lineage>
</organism>
<proteinExistence type="predicted"/>
<evidence type="ECO:0000313" key="1">
    <source>
        <dbReference type="EMBL" id="GIX96920.1"/>
    </source>
</evidence>